<dbReference type="eggNOG" id="COG1301">
    <property type="taxonomic scope" value="Bacteria"/>
</dbReference>
<keyword evidence="6 8" id="KW-0472">Membrane</keyword>
<dbReference type="Proteomes" id="UP000029444">
    <property type="component" value="Unassembled WGS sequence"/>
</dbReference>
<feature type="transmembrane region" description="Helical" evidence="8">
    <location>
        <begin position="362"/>
        <end position="383"/>
    </location>
</feature>
<dbReference type="EMBL" id="ARXV01000020">
    <property type="protein sequence ID" value="KGD63254.1"/>
    <property type="molecule type" value="Genomic_DNA"/>
</dbReference>
<dbReference type="PRINTS" id="PR00173">
    <property type="entry name" value="EDTRNSPORT"/>
</dbReference>
<dbReference type="Pfam" id="PF00375">
    <property type="entry name" value="SDF"/>
    <property type="match status" value="1"/>
</dbReference>
<dbReference type="GO" id="GO:0015501">
    <property type="term" value="F:glutamate:sodium symporter activity"/>
    <property type="evidence" value="ECO:0007669"/>
    <property type="project" value="TreeGrafter"/>
</dbReference>
<evidence type="ECO:0000256" key="7">
    <source>
        <dbReference type="ARBA" id="ARBA00023180"/>
    </source>
</evidence>
<accession>A0A095SG01</accession>
<dbReference type="OrthoDB" id="9766690at2"/>
<dbReference type="InterPro" id="IPR050746">
    <property type="entry name" value="DAACS"/>
</dbReference>
<evidence type="ECO:0000313" key="10">
    <source>
        <dbReference type="Proteomes" id="UP000029444"/>
    </source>
</evidence>
<dbReference type="PATRIC" id="fig|1177154.3.peg.3538"/>
<dbReference type="PROSITE" id="PS00714">
    <property type="entry name" value="NA_DICARBOXYL_SYMP_2"/>
    <property type="match status" value="1"/>
</dbReference>
<evidence type="ECO:0000256" key="3">
    <source>
        <dbReference type="ARBA" id="ARBA00022692"/>
    </source>
</evidence>
<feature type="transmembrane region" description="Helical" evidence="8">
    <location>
        <begin position="192"/>
        <end position="216"/>
    </location>
</feature>
<protein>
    <submittedName>
        <fullName evidence="9">Sodium:dicarboxylate symporter family protein</fullName>
    </submittedName>
</protein>
<dbReference type="AlphaFoldDB" id="A0A095SG01"/>
<dbReference type="InterPro" id="IPR036458">
    <property type="entry name" value="Na:dicarbo_symporter_sf"/>
</dbReference>
<dbReference type="SUPFAM" id="SSF118215">
    <property type="entry name" value="Proton glutamate symport protein"/>
    <property type="match status" value="1"/>
</dbReference>
<evidence type="ECO:0000256" key="8">
    <source>
        <dbReference type="SAM" id="Phobius"/>
    </source>
</evidence>
<name>A0A095SG01_9GAMM</name>
<keyword evidence="5 8" id="KW-1133">Transmembrane helix</keyword>
<dbReference type="PANTHER" id="PTHR11958:SF63">
    <property type="entry name" value="AMINO ACID TRANSPORTER"/>
    <property type="match status" value="1"/>
</dbReference>
<feature type="transmembrane region" description="Helical" evidence="8">
    <location>
        <begin position="228"/>
        <end position="252"/>
    </location>
</feature>
<feature type="transmembrane region" description="Helical" evidence="8">
    <location>
        <begin position="148"/>
        <end position="171"/>
    </location>
</feature>
<dbReference type="GO" id="GO:0005886">
    <property type="term" value="C:plasma membrane"/>
    <property type="evidence" value="ECO:0007669"/>
    <property type="project" value="TreeGrafter"/>
</dbReference>
<keyword evidence="3 8" id="KW-0812">Transmembrane</keyword>
<dbReference type="Gene3D" id="1.10.3860.10">
    <property type="entry name" value="Sodium:dicarboxylate symporter"/>
    <property type="match status" value="1"/>
</dbReference>
<comment type="caution">
    <text evidence="9">The sequence shown here is derived from an EMBL/GenBank/DDBJ whole genome shotgun (WGS) entry which is preliminary data.</text>
</comment>
<keyword evidence="4" id="KW-0769">Symport</keyword>
<proteinExistence type="predicted"/>
<dbReference type="RefSeq" id="WP_052041697.1">
    <property type="nucleotide sequence ID" value="NZ_ARXV01000020.1"/>
</dbReference>
<feature type="transmembrane region" description="Helical" evidence="8">
    <location>
        <begin position="334"/>
        <end position="356"/>
    </location>
</feature>
<reference evidence="9 10" key="1">
    <citation type="submission" date="2012-09" db="EMBL/GenBank/DDBJ databases">
        <title>Genome Sequence of alkane-degrading Bacterium Alcanivorax sp. 19-m-6.</title>
        <authorList>
            <person name="Lai Q."/>
            <person name="Shao Z."/>
        </authorList>
    </citation>
    <scope>NUCLEOTIDE SEQUENCE [LARGE SCALE GENOMIC DNA]</scope>
    <source>
        <strain evidence="9 10">19-m-6</strain>
    </source>
</reference>
<comment type="subcellular location">
    <subcellularLocation>
        <location evidence="1">Membrane</location>
        <topology evidence="1">Multi-pass membrane protein</topology>
    </subcellularLocation>
</comment>
<evidence type="ECO:0000256" key="1">
    <source>
        <dbReference type="ARBA" id="ARBA00004141"/>
    </source>
</evidence>
<keyword evidence="7" id="KW-0325">Glycoprotein</keyword>
<dbReference type="InterPro" id="IPR018107">
    <property type="entry name" value="Na-dicarboxylate_symporter_CS"/>
</dbReference>
<evidence type="ECO:0000256" key="6">
    <source>
        <dbReference type="ARBA" id="ARBA00023136"/>
    </source>
</evidence>
<evidence type="ECO:0000256" key="4">
    <source>
        <dbReference type="ARBA" id="ARBA00022847"/>
    </source>
</evidence>
<organism evidence="9 10">
    <name type="scientific">Alcanivorax nanhaiticus</name>
    <dbReference type="NCBI Taxonomy" id="1177154"/>
    <lineage>
        <taxon>Bacteria</taxon>
        <taxon>Pseudomonadati</taxon>
        <taxon>Pseudomonadota</taxon>
        <taxon>Gammaproteobacteria</taxon>
        <taxon>Oceanospirillales</taxon>
        <taxon>Alcanivoracaceae</taxon>
        <taxon>Alcanivorax</taxon>
    </lineage>
</organism>
<keyword evidence="2" id="KW-0813">Transport</keyword>
<evidence type="ECO:0000256" key="5">
    <source>
        <dbReference type="ARBA" id="ARBA00022989"/>
    </source>
</evidence>
<evidence type="ECO:0000313" key="9">
    <source>
        <dbReference type="EMBL" id="KGD63254.1"/>
    </source>
</evidence>
<feature type="transmembrane region" description="Helical" evidence="8">
    <location>
        <begin position="80"/>
        <end position="106"/>
    </location>
</feature>
<sequence>MKLHHQIFLAMLAGAGIGAITGEHSTLFGVSVLAGFDLVGSLFINALKMLVVPLIVTAIISGMVGVGGGDNLGRMGVKTVFFYMSTSLVAILIGLMLVNLLTPGIIDGEPARNLLGLSAETDNVLAKIEGRGAGDFTEILRQMLPPNLIAAAANGQMLGLIVFALLFGFYLRTEKGSAGETLRQMIDGIYQVMIRITMLIIRFTPIGVFALIAATVTRTGMDAIEPLAWFFLTVLLALFAHAFVFMPALILLLGKRSPIRHIQAMMPALLTAFSSASSAATLPLTMECVQDRAGVSRKTSSFVLPLGATVNMDGTALYECVAAIFIAQAYGMDLSFGMQFMIVVTALLTSIGVASIPAASLVAITVILAAIGLPAEAIGLILVTDRILDMCRTAVNIWGDSVVTVLLARSEGEEQVLSLPVNEMEARAAEAAREHHQAVN</sequence>
<keyword evidence="10" id="KW-1185">Reference proteome</keyword>
<dbReference type="STRING" id="1177154.Y5S_03529"/>
<feature type="transmembrane region" description="Helical" evidence="8">
    <location>
        <begin position="46"/>
        <end position="68"/>
    </location>
</feature>
<evidence type="ECO:0000256" key="2">
    <source>
        <dbReference type="ARBA" id="ARBA00022448"/>
    </source>
</evidence>
<dbReference type="GO" id="GO:0005313">
    <property type="term" value="F:L-glutamate transmembrane transporter activity"/>
    <property type="evidence" value="ECO:0007669"/>
    <property type="project" value="TreeGrafter"/>
</dbReference>
<dbReference type="GO" id="GO:0015175">
    <property type="term" value="F:neutral L-amino acid transmembrane transporter activity"/>
    <property type="evidence" value="ECO:0007669"/>
    <property type="project" value="TreeGrafter"/>
</dbReference>
<dbReference type="PANTHER" id="PTHR11958">
    <property type="entry name" value="SODIUM/DICARBOXYLATE SYMPORTER-RELATED"/>
    <property type="match status" value="1"/>
</dbReference>
<gene>
    <name evidence="9" type="ORF">Y5S_03529</name>
</gene>
<dbReference type="InterPro" id="IPR001991">
    <property type="entry name" value="Na-dicarboxylate_symporter"/>
</dbReference>